<sequence length="114" mass="12145">MVPARPLTGDAVLGVGAGLREGLCRCVVRDLPAGVWLCAKLVRQNPASSATSAAKQRRILRSNMPKCLPPQAHACGHDTDSTGLFFQDCRPFFSGYPAAPSPTSEPREDVSIPQ</sequence>
<organism evidence="1">
    <name type="scientific">Acidomonas methanolica</name>
    <name type="common">Acetobacter methanolicus</name>
    <dbReference type="NCBI Taxonomy" id="437"/>
    <lineage>
        <taxon>Bacteria</taxon>
        <taxon>Pseudomonadati</taxon>
        <taxon>Pseudomonadota</taxon>
        <taxon>Alphaproteobacteria</taxon>
        <taxon>Acetobacterales</taxon>
        <taxon>Acetobacteraceae</taxon>
        <taxon>Acidomonas</taxon>
    </lineage>
</organism>
<name>U3T0H9_ACIMT</name>
<dbReference type="AlphaFoldDB" id="U3T0H9"/>
<protein>
    <submittedName>
        <fullName evidence="1">Uncharacterized protein</fullName>
    </submittedName>
</protein>
<dbReference type="EMBL" id="AB855793">
    <property type="protein sequence ID" value="BAN85811.1"/>
    <property type="molecule type" value="Genomic_DNA"/>
</dbReference>
<reference evidence="1" key="1">
    <citation type="submission" date="2013-09" db="EMBL/GenBank/DDBJ databases">
        <title>Requirement of carbon dioxide for initial growth in facultative methylotroph, Acidomonas methanolica MB58.</title>
        <authorList>
            <person name="Mitsui R."/>
        </authorList>
    </citation>
    <scope>NUCLEOTIDE SEQUENCE</scope>
    <source>
        <strain evidence="1">MB58</strain>
    </source>
</reference>
<accession>U3T0H9</accession>
<evidence type="ECO:0000313" key="1">
    <source>
        <dbReference type="EMBL" id="BAN85811.1"/>
    </source>
</evidence>
<proteinExistence type="predicted"/>